<evidence type="ECO:0000313" key="6">
    <source>
        <dbReference type="Proteomes" id="UP000813444"/>
    </source>
</evidence>
<gene>
    <name evidence="5" type="ORF">B0I35DRAFT_365738</name>
</gene>
<name>A0A8K0SC67_9HYPO</name>
<comment type="caution">
    <text evidence="5">The sequence shown here is derived from an EMBL/GenBank/DDBJ whole genome shotgun (WGS) entry which is preliminary data.</text>
</comment>
<dbReference type="InterPro" id="IPR011990">
    <property type="entry name" value="TPR-like_helical_dom_sf"/>
</dbReference>
<accession>A0A8K0SC67</accession>
<dbReference type="OrthoDB" id="5390606at2759"/>
<dbReference type="GO" id="GO:0007018">
    <property type="term" value="P:microtubule-based movement"/>
    <property type="evidence" value="ECO:0007669"/>
    <property type="project" value="TreeGrafter"/>
</dbReference>
<keyword evidence="6" id="KW-1185">Reference proteome</keyword>
<dbReference type="EMBL" id="JAGPNK010000044">
    <property type="protein sequence ID" value="KAH7302970.1"/>
    <property type="molecule type" value="Genomic_DNA"/>
</dbReference>
<organism evidence="5 6">
    <name type="scientific">Stachybotrys elegans</name>
    <dbReference type="NCBI Taxonomy" id="80388"/>
    <lineage>
        <taxon>Eukaryota</taxon>
        <taxon>Fungi</taxon>
        <taxon>Dikarya</taxon>
        <taxon>Ascomycota</taxon>
        <taxon>Pezizomycotina</taxon>
        <taxon>Sordariomycetes</taxon>
        <taxon>Hypocreomycetidae</taxon>
        <taxon>Hypocreales</taxon>
        <taxon>Stachybotryaceae</taxon>
        <taxon>Stachybotrys</taxon>
    </lineage>
</organism>
<evidence type="ECO:0000256" key="2">
    <source>
        <dbReference type="ARBA" id="ARBA00022490"/>
    </source>
</evidence>
<reference evidence="5" key="1">
    <citation type="journal article" date="2021" name="Nat. Commun.">
        <title>Genetic determinants of endophytism in the Arabidopsis root mycobiome.</title>
        <authorList>
            <person name="Mesny F."/>
            <person name="Miyauchi S."/>
            <person name="Thiergart T."/>
            <person name="Pickel B."/>
            <person name="Atanasova L."/>
            <person name="Karlsson M."/>
            <person name="Huettel B."/>
            <person name="Barry K.W."/>
            <person name="Haridas S."/>
            <person name="Chen C."/>
            <person name="Bauer D."/>
            <person name="Andreopoulos W."/>
            <person name="Pangilinan J."/>
            <person name="LaButti K."/>
            <person name="Riley R."/>
            <person name="Lipzen A."/>
            <person name="Clum A."/>
            <person name="Drula E."/>
            <person name="Henrissat B."/>
            <person name="Kohler A."/>
            <person name="Grigoriev I.V."/>
            <person name="Martin F.M."/>
            <person name="Hacquard S."/>
        </authorList>
    </citation>
    <scope>NUCLEOTIDE SEQUENCE</scope>
    <source>
        <strain evidence="5">MPI-CAGE-CH-0235</strain>
    </source>
</reference>
<dbReference type="PANTHER" id="PTHR45783:SF3">
    <property type="entry name" value="KINESIN LIGHT CHAIN"/>
    <property type="match status" value="1"/>
</dbReference>
<dbReference type="Gene3D" id="1.25.40.10">
    <property type="entry name" value="Tetratricopeptide repeat domain"/>
    <property type="match status" value="1"/>
</dbReference>
<evidence type="ECO:0000256" key="3">
    <source>
        <dbReference type="ARBA" id="ARBA00022737"/>
    </source>
</evidence>
<dbReference type="GO" id="GO:0019894">
    <property type="term" value="F:kinesin binding"/>
    <property type="evidence" value="ECO:0007669"/>
    <property type="project" value="TreeGrafter"/>
</dbReference>
<evidence type="ECO:0000256" key="4">
    <source>
        <dbReference type="ARBA" id="ARBA00022803"/>
    </source>
</evidence>
<keyword evidence="3" id="KW-0677">Repeat</keyword>
<dbReference type="Proteomes" id="UP000813444">
    <property type="component" value="Unassembled WGS sequence"/>
</dbReference>
<dbReference type="PROSITE" id="PS50293">
    <property type="entry name" value="TPR_REGION"/>
    <property type="match status" value="1"/>
</dbReference>
<dbReference type="AlphaFoldDB" id="A0A8K0SC67"/>
<keyword evidence="4" id="KW-0802">TPR repeat</keyword>
<feature type="non-terminal residue" evidence="5">
    <location>
        <position position="73"/>
    </location>
</feature>
<dbReference type="GO" id="GO:0005871">
    <property type="term" value="C:kinesin complex"/>
    <property type="evidence" value="ECO:0007669"/>
    <property type="project" value="InterPro"/>
</dbReference>
<evidence type="ECO:0000256" key="1">
    <source>
        <dbReference type="ARBA" id="ARBA00004496"/>
    </source>
</evidence>
<protein>
    <recommendedName>
        <fullName evidence="7">Kinesin light chain</fullName>
    </recommendedName>
</protein>
<proteinExistence type="predicted"/>
<keyword evidence="2" id="KW-0963">Cytoplasm</keyword>
<dbReference type="Pfam" id="PF13424">
    <property type="entry name" value="TPR_12"/>
    <property type="match status" value="1"/>
</dbReference>
<sequence>LGEKHPNTIRSMVELAIIYHEQGHYSKAESIYLNVLGEKHPNIIRSMALLAIIYHKQGQYSKAKSIYLDVLEL</sequence>
<dbReference type="PANTHER" id="PTHR45783">
    <property type="entry name" value="KINESIN LIGHT CHAIN"/>
    <property type="match status" value="1"/>
</dbReference>
<evidence type="ECO:0008006" key="7">
    <source>
        <dbReference type="Google" id="ProtNLM"/>
    </source>
</evidence>
<comment type="subcellular location">
    <subcellularLocation>
        <location evidence="1">Cytoplasm</location>
    </subcellularLocation>
</comment>
<evidence type="ECO:0000313" key="5">
    <source>
        <dbReference type="EMBL" id="KAH7302970.1"/>
    </source>
</evidence>
<dbReference type="SUPFAM" id="SSF48452">
    <property type="entry name" value="TPR-like"/>
    <property type="match status" value="1"/>
</dbReference>
<dbReference type="InterPro" id="IPR002151">
    <property type="entry name" value="Kinesin_light"/>
</dbReference>
<dbReference type="GO" id="GO:0005737">
    <property type="term" value="C:cytoplasm"/>
    <property type="evidence" value="ECO:0007669"/>
    <property type="project" value="UniProtKB-SubCell"/>
</dbReference>